<accession>A0A6B2EC16</accession>
<evidence type="ECO:0000313" key="7">
    <source>
        <dbReference type="EMBL" id="NBJ59846.1"/>
    </source>
</evidence>
<feature type="region of interest" description="Disordered" evidence="6">
    <location>
        <begin position="76"/>
        <end position="100"/>
    </location>
</feature>
<name>A0A6B2EC16_9DIPT</name>
<dbReference type="EMBL" id="GIFK01002143">
    <property type="protein sequence ID" value="NBJ59846.1"/>
    <property type="molecule type" value="Transcribed_RNA"/>
</dbReference>
<feature type="compositionally biased region" description="Basic residues" evidence="6">
    <location>
        <begin position="189"/>
        <end position="198"/>
    </location>
</feature>
<dbReference type="GO" id="GO:0005886">
    <property type="term" value="C:plasma membrane"/>
    <property type="evidence" value="ECO:0007669"/>
    <property type="project" value="UniProtKB-SubCell"/>
</dbReference>
<evidence type="ECO:0000256" key="2">
    <source>
        <dbReference type="ARBA" id="ARBA00007367"/>
    </source>
</evidence>
<keyword evidence="4" id="KW-1003">Cell membrane</keyword>
<sequence>MNFQHMLFFAGLRGAMSFALAIRNTVSDARQAMLTTTSLIVIITVIVQGGASNFLLTWFKVPFGVEEETEALNYQGVRSETESAENDGGAGQSSDHGKKSHDKAILARIWGNFDTRYMKPLLTHSRPTLLETLPVCCGPVARLLTTTEQLTQNGVTRRTDSDSDLCIEEDSNYRADGSEPQARRNSISRIRRPHVSSA</sequence>
<reference evidence="7" key="1">
    <citation type="submission" date="2019-10" db="EMBL/GenBank/DDBJ databases">
        <title>Short sand fly seasons in Tbilisi, Georgia, hinder development of host immunity to saliva of the visceral leishmaniasis vector Phlebotomus kandelakii.</title>
        <authorList>
            <person name="Oliveira F."/>
            <person name="Giorgobiani E."/>
            <person name="Guimaraes-Costa A.B."/>
            <person name="Abdeladhim M."/>
            <person name="Oristian J."/>
            <person name="Tskhvaradze L."/>
            <person name="Tsertsvadze N."/>
            <person name="Zakalashvili M."/>
            <person name="Valenzuela J.G."/>
            <person name="Kamhawi S."/>
        </authorList>
    </citation>
    <scope>NUCLEOTIDE SEQUENCE</scope>
    <source>
        <strain evidence="7">Wild-capture in Tbilisi</strain>
        <tissue evidence="7">Salivary glands</tissue>
    </source>
</reference>
<dbReference type="GO" id="GO:0015385">
    <property type="term" value="F:sodium:proton antiporter activity"/>
    <property type="evidence" value="ECO:0007669"/>
    <property type="project" value="InterPro"/>
</dbReference>
<evidence type="ECO:0000256" key="4">
    <source>
        <dbReference type="ARBA" id="ARBA00022475"/>
    </source>
</evidence>
<comment type="subcellular location">
    <subcellularLocation>
        <location evidence="1">Cell membrane</location>
        <topology evidence="1">Multi-pass membrane protein</topology>
    </subcellularLocation>
</comment>
<dbReference type="PANTHER" id="PTHR10110:SF187">
    <property type="entry name" value="SODIUM_HYDROGEN EXCHANGER"/>
    <property type="match status" value="1"/>
</dbReference>
<comment type="similarity">
    <text evidence="2">Belongs to the monovalent cation:proton antiporter 1 (CPA1) transporter (TC 2.A.36) family.</text>
</comment>
<dbReference type="PRINTS" id="PR01088">
    <property type="entry name" value="NAHEXCHNGR6"/>
</dbReference>
<evidence type="ECO:0000256" key="6">
    <source>
        <dbReference type="SAM" id="MobiDB-lite"/>
    </source>
</evidence>
<keyword evidence="4" id="KW-0472">Membrane</keyword>
<dbReference type="GO" id="GO:0098719">
    <property type="term" value="P:sodium ion import across plasma membrane"/>
    <property type="evidence" value="ECO:0007669"/>
    <property type="project" value="TreeGrafter"/>
</dbReference>
<keyword evidence="5" id="KW-0406">Ion transport</keyword>
<feature type="region of interest" description="Disordered" evidence="6">
    <location>
        <begin position="154"/>
        <end position="198"/>
    </location>
</feature>
<evidence type="ECO:0000256" key="5">
    <source>
        <dbReference type="ARBA" id="ARBA00023065"/>
    </source>
</evidence>
<dbReference type="GO" id="GO:0015386">
    <property type="term" value="F:potassium:proton antiporter activity"/>
    <property type="evidence" value="ECO:0007669"/>
    <property type="project" value="TreeGrafter"/>
</dbReference>
<dbReference type="GO" id="GO:0055037">
    <property type="term" value="C:recycling endosome"/>
    <property type="evidence" value="ECO:0007669"/>
    <property type="project" value="TreeGrafter"/>
</dbReference>
<proteinExistence type="inferred from homology"/>
<dbReference type="AlphaFoldDB" id="A0A6B2EC16"/>
<protein>
    <submittedName>
        <fullName evidence="7">Putative conserved secreted protein</fullName>
    </submittedName>
</protein>
<dbReference type="PANTHER" id="PTHR10110">
    <property type="entry name" value="SODIUM/HYDROGEN EXCHANGER"/>
    <property type="match status" value="1"/>
</dbReference>
<keyword evidence="3" id="KW-0813">Transport</keyword>
<evidence type="ECO:0000256" key="3">
    <source>
        <dbReference type="ARBA" id="ARBA00022448"/>
    </source>
</evidence>
<dbReference type="InterPro" id="IPR002090">
    <property type="entry name" value="NHE-6/7/9"/>
</dbReference>
<organism evidence="7">
    <name type="scientific">Phlebotomus kandelakii</name>
    <dbReference type="NCBI Taxonomy" id="1109342"/>
    <lineage>
        <taxon>Eukaryota</taxon>
        <taxon>Metazoa</taxon>
        <taxon>Ecdysozoa</taxon>
        <taxon>Arthropoda</taxon>
        <taxon>Hexapoda</taxon>
        <taxon>Insecta</taxon>
        <taxon>Pterygota</taxon>
        <taxon>Neoptera</taxon>
        <taxon>Endopterygota</taxon>
        <taxon>Diptera</taxon>
        <taxon>Nematocera</taxon>
        <taxon>Psychodoidea</taxon>
        <taxon>Psychodidae</taxon>
        <taxon>Phlebotomus</taxon>
        <taxon>Larroussius</taxon>
    </lineage>
</organism>
<dbReference type="InterPro" id="IPR018422">
    <property type="entry name" value="Cation/H_exchanger_CPA1"/>
</dbReference>
<dbReference type="GO" id="GO:0051453">
    <property type="term" value="P:regulation of intracellular pH"/>
    <property type="evidence" value="ECO:0007669"/>
    <property type="project" value="TreeGrafter"/>
</dbReference>
<evidence type="ECO:0000256" key="1">
    <source>
        <dbReference type="ARBA" id="ARBA00004651"/>
    </source>
</evidence>